<reference evidence="1 2" key="1">
    <citation type="journal article" date="2006" name="Science">
        <title>Phytophthora genome sequences uncover evolutionary origins and mechanisms of pathogenesis.</title>
        <authorList>
            <person name="Tyler B.M."/>
            <person name="Tripathy S."/>
            <person name="Zhang X."/>
            <person name="Dehal P."/>
            <person name="Jiang R.H."/>
            <person name="Aerts A."/>
            <person name="Arredondo F.D."/>
            <person name="Baxter L."/>
            <person name="Bensasson D."/>
            <person name="Beynon J.L."/>
            <person name="Chapman J."/>
            <person name="Damasceno C.M."/>
            <person name="Dorrance A.E."/>
            <person name="Dou D."/>
            <person name="Dickerman A.W."/>
            <person name="Dubchak I.L."/>
            <person name="Garbelotto M."/>
            <person name="Gijzen M."/>
            <person name="Gordon S.G."/>
            <person name="Govers F."/>
            <person name="Grunwald N.J."/>
            <person name="Huang W."/>
            <person name="Ivors K.L."/>
            <person name="Jones R.W."/>
            <person name="Kamoun S."/>
            <person name="Krampis K."/>
            <person name="Lamour K.H."/>
            <person name="Lee M.K."/>
            <person name="McDonald W.H."/>
            <person name="Medina M."/>
            <person name="Meijer H.J."/>
            <person name="Nordberg E.K."/>
            <person name="Maclean D.J."/>
            <person name="Ospina-Giraldo M.D."/>
            <person name="Morris P.F."/>
            <person name="Phuntumart V."/>
            <person name="Putnam N.H."/>
            <person name="Rash S."/>
            <person name="Rose J.K."/>
            <person name="Sakihama Y."/>
            <person name="Salamov A.A."/>
            <person name="Savidor A."/>
            <person name="Scheuring C.F."/>
            <person name="Smith B.M."/>
            <person name="Sobral B.W."/>
            <person name="Terry A."/>
            <person name="Torto-Alalibo T.A."/>
            <person name="Win J."/>
            <person name="Xu Z."/>
            <person name="Zhang H."/>
            <person name="Grigoriev I.V."/>
            <person name="Rokhsar D.S."/>
            <person name="Boore J.L."/>
        </authorList>
    </citation>
    <scope>NUCLEOTIDE SEQUENCE [LARGE SCALE GENOMIC DNA]</scope>
    <source>
        <strain evidence="1 2">P6497</strain>
    </source>
</reference>
<evidence type="ECO:0008006" key="3">
    <source>
        <dbReference type="Google" id="ProtNLM"/>
    </source>
</evidence>
<sequence length="101" mass="10913">QTIDAAVFNDLHRVIRTYGDFRPWTVGAMDGAAARGRLDLLRWLRVDRTEGCSIKAFTGAAADGHLGVLLWLRGVYPGLFNLARDLTTAAGHGRAHVAAAL</sequence>
<feature type="non-terminal residue" evidence="1">
    <location>
        <position position="101"/>
    </location>
</feature>
<dbReference type="PANTHER" id="PTHR46586:SF3">
    <property type="entry name" value="ANKYRIN REPEAT-CONTAINING PROTEIN"/>
    <property type="match status" value="1"/>
</dbReference>
<dbReference type="KEGG" id="psoj:PHYSODRAFT_403017"/>
<dbReference type="EMBL" id="JH159153">
    <property type="protein sequence ID" value="EGZ19635.1"/>
    <property type="molecule type" value="Genomic_DNA"/>
</dbReference>
<protein>
    <recommendedName>
        <fullName evidence="3">Ankyrin repeat domain-containing protein</fullName>
    </recommendedName>
</protein>
<dbReference type="AlphaFoldDB" id="G4Z7C7"/>
<dbReference type="SMR" id="G4Z7C7"/>
<dbReference type="InParanoid" id="G4Z7C7"/>
<dbReference type="RefSeq" id="XP_009522352.1">
    <property type="nucleotide sequence ID" value="XM_009524057.1"/>
</dbReference>
<organism evidence="1 2">
    <name type="scientific">Phytophthora sojae (strain P6497)</name>
    <name type="common">Soybean stem and root rot agent</name>
    <name type="synonym">Phytophthora megasperma f. sp. glycines</name>
    <dbReference type="NCBI Taxonomy" id="1094619"/>
    <lineage>
        <taxon>Eukaryota</taxon>
        <taxon>Sar</taxon>
        <taxon>Stramenopiles</taxon>
        <taxon>Oomycota</taxon>
        <taxon>Peronosporomycetes</taxon>
        <taxon>Peronosporales</taxon>
        <taxon>Peronosporaceae</taxon>
        <taxon>Phytophthora</taxon>
    </lineage>
</organism>
<feature type="non-terminal residue" evidence="1">
    <location>
        <position position="1"/>
    </location>
</feature>
<keyword evidence="2" id="KW-1185">Reference proteome</keyword>
<proteinExistence type="predicted"/>
<dbReference type="PANTHER" id="PTHR46586">
    <property type="entry name" value="ANKYRIN REPEAT-CONTAINING PROTEIN"/>
    <property type="match status" value="1"/>
</dbReference>
<evidence type="ECO:0000313" key="1">
    <source>
        <dbReference type="EMBL" id="EGZ19635.1"/>
    </source>
</evidence>
<dbReference type="Proteomes" id="UP000002640">
    <property type="component" value="Unassembled WGS sequence"/>
</dbReference>
<dbReference type="GeneID" id="20651324"/>
<dbReference type="InterPro" id="IPR052050">
    <property type="entry name" value="SecEffector_AnkRepeat"/>
</dbReference>
<evidence type="ECO:0000313" key="2">
    <source>
        <dbReference type="Proteomes" id="UP000002640"/>
    </source>
</evidence>
<name>G4Z7C7_PHYSP</name>
<accession>G4Z7C7</accession>
<gene>
    <name evidence="1" type="ORF">PHYSODRAFT_403017</name>
</gene>